<dbReference type="EMBL" id="ML120384">
    <property type="protein sequence ID" value="RPA99922.1"/>
    <property type="molecule type" value="Genomic_DNA"/>
</dbReference>
<feature type="transmembrane region" description="Helical" evidence="1">
    <location>
        <begin position="61"/>
        <end position="93"/>
    </location>
</feature>
<organism evidence="2 3">
    <name type="scientific">Choiromyces venosus 120613-1</name>
    <dbReference type="NCBI Taxonomy" id="1336337"/>
    <lineage>
        <taxon>Eukaryota</taxon>
        <taxon>Fungi</taxon>
        <taxon>Dikarya</taxon>
        <taxon>Ascomycota</taxon>
        <taxon>Pezizomycotina</taxon>
        <taxon>Pezizomycetes</taxon>
        <taxon>Pezizales</taxon>
        <taxon>Tuberaceae</taxon>
        <taxon>Choiromyces</taxon>
    </lineage>
</organism>
<evidence type="ECO:0000313" key="3">
    <source>
        <dbReference type="Proteomes" id="UP000276215"/>
    </source>
</evidence>
<dbReference type="Proteomes" id="UP000276215">
    <property type="component" value="Unassembled WGS sequence"/>
</dbReference>
<gene>
    <name evidence="2" type="ORF">L873DRAFT_868931</name>
</gene>
<evidence type="ECO:0000313" key="2">
    <source>
        <dbReference type="EMBL" id="RPA99922.1"/>
    </source>
</evidence>
<accession>A0A3N4JNV9</accession>
<keyword evidence="1" id="KW-0812">Transmembrane</keyword>
<protein>
    <submittedName>
        <fullName evidence="2">Uncharacterized protein</fullName>
    </submittedName>
</protein>
<proteinExistence type="predicted"/>
<evidence type="ECO:0000256" key="1">
    <source>
        <dbReference type="SAM" id="Phobius"/>
    </source>
</evidence>
<sequence length="94" mass="10288">MIVGSNSTSRSKFARREFAQDFFKAGGIVNTEACDMCASANVSSHKVIPGARIFSPFLFRWWCYFPAVVVGGFVVCFVDYIFALGIVGSGIYVV</sequence>
<dbReference type="AlphaFoldDB" id="A0A3N4JNV9"/>
<keyword evidence="1" id="KW-0472">Membrane</keyword>
<name>A0A3N4JNV9_9PEZI</name>
<keyword evidence="3" id="KW-1185">Reference proteome</keyword>
<reference evidence="2 3" key="1">
    <citation type="journal article" date="2018" name="Nat. Ecol. Evol.">
        <title>Pezizomycetes genomes reveal the molecular basis of ectomycorrhizal truffle lifestyle.</title>
        <authorList>
            <person name="Murat C."/>
            <person name="Payen T."/>
            <person name="Noel B."/>
            <person name="Kuo A."/>
            <person name="Morin E."/>
            <person name="Chen J."/>
            <person name="Kohler A."/>
            <person name="Krizsan K."/>
            <person name="Balestrini R."/>
            <person name="Da Silva C."/>
            <person name="Montanini B."/>
            <person name="Hainaut M."/>
            <person name="Levati E."/>
            <person name="Barry K.W."/>
            <person name="Belfiori B."/>
            <person name="Cichocki N."/>
            <person name="Clum A."/>
            <person name="Dockter R.B."/>
            <person name="Fauchery L."/>
            <person name="Guy J."/>
            <person name="Iotti M."/>
            <person name="Le Tacon F."/>
            <person name="Lindquist E.A."/>
            <person name="Lipzen A."/>
            <person name="Malagnac F."/>
            <person name="Mello A."/>
            <person name="Molinier V."/>
            <person name="Miyauchi S."/>
            <person name="Poulain J."/>
            <person name="Riccioni C."/>
            <person name="Rubini A."/>
            <person name="Sitrit Y."/>
            <person name="Splivallo R."/>
            <person name="Traeger S."/>
            <person name="Wang M."/>
            <person name="Zifcakova L."/>
            <person name="Wipf D."/>
            <person name="Zambonelli A."/>
            <person name="Paolocci F."/>
            <person name="Nowrousian M."/>
            <person name="Ottonello S."/>
            <person name="Baldrian P."/>
            <person name="Spatafora J.W."/>
            <person name="Henrissat B."/>
            <person name="Nagy L.G."/>
            <person name="Aury J.M."/>
            <person name="Wincker P."/>
            <person name="Grigoriev I.V."/>
            <person name="Bonfante P."/>
            <person name="Martin F.M."/>
        </authorList>
    </citation>
    <scope>NUCLEOTIDE SEQUENCE [LARGE SCALE GENOMIC DNA]</scope>
    <source>
        <strain evidence="2 3">120613-1</strain>
    </source>
</reference>
<keyword evidence="1" id="KW-1133">Transmembrane helix</keyword>